<evidence type="ECO:0000256" key="10">
    <source>
        <dbReference type="SAM" id="SignalP"/>
    </source>
</evidence>
<dbReference type="Pfam" id="PF00232">
    <property type="entry name" value="Glyco_hydro_1"/>
    <property type="match status" value="1"/>
</dbReference>
<accession>A0ABV3QNL8</accession>
<dbReference type="SUPFAM" id="SSF51445">
    <property type="entry name" value="(Trans)glycosidases"/>
    <property type="match status" value="1"/>
</dbReference>
<dbReference type="Gene3D" id="3.20.20.80">
    <property type="entry name" value="Glycosidases"/>
    <property type="match status" value="1"/>
</dbReference>
<keyword evidence="5" id="KW-0136">Cellulose degradation</keyword>
<dbReference type="PANTHER" id="PTHR10353:SF36">
    <property type="entry name" value="LP05116P"/>
    <property type="match status" value="1"/>
</dbReference>
<dbReference type="EC" id="3.2.1.21" evidence="3 9"/>
<dbReference type="PROSITE" id="PS00653">
    <property type="entry name" value="GLYCOSYL_HYDROL_F1_2"/>
    <property type="match status" value="1"/>
</dbReference>
<keyword evidence="7 9" id="KW-0326">Glycosidase</keyword>
<protein>
    <recommendedName>
        <fullName evidence="3 9">Beta-glucosidase</fullName>
        <ecNumber evidence="3 9">3.2.1.21</ecNumber>
    </recommendedName>
</protein>
<comment type="catalytic activity">
    <reaction evidence="1 9">
        <text>Hydrolysis of terminal, non-reducing beta-D-glucosyl residues with release of beta-D-glucose.</text>
        <dbReference type="EC" id="3.2.1.21"/>
    </reaction>
</comment>
<evidence type="ECO:0000256" key="2">
    <source>
        <dbReference type="ARBA" id="ARBA00010838"/>
    </source>
</evidence>
<evidence type="ECO:0000313" key="11">
    <source>
        <dbReference type="EMBL" id="MEW9623818.1"/>
    </source>
</evidence>
<feature type="chain" id="PRO_5045768302" description="Beta-glucosidase" evidence="10">
    <location>
        <begin position="32"/>
        <end position="489"/>
    </location>
</feature>
<proteinExistence type="inferred from homology"/>
<dbReference type="PANTHER" id="PTHR10353">
    <property type="entry name" value="GLYCOSYL HYDROLASE"/>
    <property type="match status" value="1"/>
</dbReference>
<evidence type="ECO:0000256" key="5">
    <source>
        <dbReference type="ARBA" id="ARBA00023001"/>
    </source>
</evidence>
<sequence length="489" mass="53176">MNPILTRRQFTKAIGGLAAACAMPLAAKTRAATVAATDAQGNAAKRAFPRGFVWGTATAAYQVEGATGADGRGESIWDVYAHTPGKVVDGSNADVADDDYHRYPEDIALMHALGVGAYRFSVAWPRIFPDGAGRPDAKGVDYYKRLVDALHAAGIEPYCTLYHWDLPEALQRKGGWQNRDTAKAFADYAGYMAGQLDGRVSHFMTMNEISTFIGNGYGSTAMAPGLGLKGQALQQARHHALLGHGLAVQAIRTATNAKTRVGSAEGIDAPMPAFDAPEHVAAARKAAVEENAGYLTAMHTGRYTDLYLETLGAAAPKFTAEEMRIIGSKTDFQGLNIYTGNYYIAADNERGYEAVPFPASYPRMQSSWIQFAPDALYWGPKLMAEALGIGAIYITENGTSSTAAPDAEGRVLDIDRVMFLRQYLGELQRGIADGAPVRGYFLWSLLDNFEWSRGYSERFGITWVDFATQKRTPKLSSRFYRDVIARNAI</sequence>
<dbReference type="InterPro" id="IPR033132">
    <property type="entry name" value="GH_1_N_CS"/>
</dbReference>
<gene>
    <name evidence="11" type="ORF">ABQJ56_06215</name>
</gene>
<dbReference type="NCBIfam" id="TIGR03356">
    <property type="entry name" value="BGL"/>
    <property type="match status" value="1"/>
</dbReference>
<dbReference type="InterPro" id="IPR017736">
    <property type="entry name" value="Glyco_hydro_1_beta-glucosidase"/>
</dbReference>
<keyword evidence="12" id="KW-1185">Reference proteome</keyword>
<dbReference type="InterPro" id="IPR006311">
    <property type="entry name" value="TAT_signal"/>
</dbReference>
<keyword evidence="6" id="KW-0119">Carbohydrate metabolism</keyword>
<evidence type="ECO:0000256" key="4">
    <source>
        <dbReference type="ARBA" id="ARBA00022801"/>
    </source>
</evidence>
<keyword evidence="4 9" id="KW-0378">Hydrolase</keyword>
<evidence type="ECO:0000256" key="8">
    <source>
        <dbReference type="ARBA" id="ARBA00023326"/>
    </source>
</evidence>
<dbReference type="EMBL" id="JBFOHL010000004">
    <property type="protein sequence ID" value="MEW9623818.1"/>
    <property type="molecule type" value="Genomic_DNA"/>
</dbReference>
<evidence type="ECO:0000313" key="12">
    <source>
        <dbReference type="Proteomes" id="UP001556170"/>
    </source>
</evidence>
<reference evidence="11 12" key="1">
    <citation type="submission" date="2024-06" db="EMBL/GenBank/DDBJ databases">
        <authorList>
            <person name="Woo H."/>
        </authorList>
    </citation>
    <scope>NUCLEOTIDE SEQUENCE [LARGE SCALE GENOMIC DNA]</scope>
    <source>
        <strain evidence="11 12">S2-g</strain>
    </source>
</reference>
<comment type="caution">
    <text evidence="11">The sequence shown here is derived from an EMBL/GenBank/DDBJ whole genome shotgun (WGS) entry which is preliminary data.</text>
</comment>
<dbReference type="InterPro" id="IPR017853">
    <property type="entry name" value="GH"/>
</dbReference>
<keyword evidence="10" id="KW-0732">Signal</keyword>
<organism evidence="11 12">
    <name type="scientific">Rhodanobacter geophilus</name>
    <dbReference type="NCBI Taxonomy" id="3162488"/>
    <lineage>
        <taxon>Bacteria</taxon>
        <taxon>Pseudomonadati</taxon>
        <taxon>Pseudomonadota</taxon>
        <taxon>Gammaproteobacteria</taxon>
        <taxon>Lysobacterales</taxon>
        <taxon>Rhodanobacteraceae</taxon>
        <taxon>Rhodanobacter</taxon>
    </lineage>
</organism>
<comment type="similarity">
    <text evidence="2 9">Belongs to the glycosyl hydrolase 1 family.</text>
</comment>
<dbReference type="PRINTS" id="PR00131">
    <property type="entry name" value="GLHYDRLASE1"/>
</dbReference>
<dbReference type="GO" id="GO:0008422">
    <property type="term" value="F:beta-glucosidase activity"/>
    <property type="evidence" value="ECO:0007669"/>
    <property type="project" value="UniProtKB-EC"/>
</dbReference>
<feature type="signal peptide" evidence="10">
    <location>
        <begin position="1"/>
        <end position="31"/>
    </location>
</feature>
<dbReference type="Proteomes" id="UP001556170">
    <property type="component" value="Unassembled WGS sequence"/>
</dbReference>
<name>A0ABV3QNL8_9GAMM</name>
<dbReference type="PROSITE" id="PS51318">
    <property type="entry name" value="TAT"/>
    <property type="match status" value="1"/>
</dbReference>
<evidence type="ECO:0000256" key="9">
    <source>
        <dbReference type="RuleBase" id="RU361175"/>
    </source>
</evidence>
<dbReference type="RefSeq" id="WP_367844126.1">
    <property type="nucleotide sequence ID" value="NZ_JBFOHL010000004.1"/>
</dbReference>
<evidence type="ECO:0000256" key="3">
    <source>
        <dbReference type="ARBA" id="ARBA00012744"/>
    </source>
</evidence>
<dbReference type="InterPro" id="IPR001360">
    <property type="entry name" value="Glyco_hydro_1"/>
</dbReference>
<evidence type="ECO:0000256" key="6">
    <source>
        <dbReference type="ARBA" id="ARBA00023277"/>
    </source>
</evidence>
<evidence type="ECO:0000256" key="1">
    <source>
        <dbReference type="ARBA" id="ARBA00000448"/>
    </source>
</evidence>
<keyword evidence="8" id="KW-0624">Polysaccharide degradation</keyword>
<evidence type="ECO:0000256" key="7">
    <source>
        <dbReference type="ARBA" id="ARBA00023295"/>
    </source>
</evidence>